<protein>
    <submittedName>
        <fullName evidence="1">Uncharacterized protein</fullName>
    </submittedName>
</protein>
<proteinExistence type="predicted"/>
<reference evidence="1" key="1">
    <citation type="submission" date="2020-08" db="EMBL/GenBank/DDBJ databases">
        <title>Lewinella bacteria from marine environments.</title>
        <authorList>
            <person name="Zhong Y."/>
        </authorList>
    </citation>
    <scope>NUCLEOTIDE SEQUENCE</scope>
    <source>
        <strain evidence="1">KCTC 42187</strain>
    </source>
</reference>
<gene>
    <name evidence="1" type="ORF">H9S92_00380</name>
</gene>
<accession>A0A923TBH7</accession>
<keyword evidence="2" id="KW-1185">Reference proteome</keyword>
<name>A0A923TBH7_9BACT</name>
<dbReference type="EMBL" id="JACSIT010000030">
    <property type="protein sequence ID" value="MBC6992607.1"/>
    <property type="molecule type" value="Genomic_DNA"/>
</dbReference>
<organism evidence="1 2">
    <name type="scientific">Neolewinella lacunae</name>
    <dbReference type="NCBI Taxonomy" id="1517758"/>
    <lineage>
        <taxon>Bacteria</taxon>
        <taxon>Pseudomonadati</taxon>
        <taxon>Bacteroidota</taxon>
        <taxon>Saprospiria</taxon>
        <taxon>Saprospirales</taxon>
        <taxon>Lewinellaceae</taxon>
        <taxon>Neolewinella</taxon>
    </lineage>
</organism>
<dbReference type="RefSeq" id="WP_187464750.1">
    <property type="nucleotide sequence ID" value="NZ_JACSIT010000030.1"/>
</dbReference>
<dbReference type="Proteomes" id="UP000650081">
    <property type="component" value="Unassembled WGS sequence"/>
</dbReference>
<evidence type="ECO:0000313" key="2">
    <source>
        <dbReference type="Proteomes" id="UP000650081"/>
    </source>
</evidence>
<evidence type="ECO:0000313" key="1">
    <source>
        <dbReference type="EMBL" id="MBC6992607.1"/>
    </source>
</evidence>
<sequence>MAKRIPLSEEMKKAVSRLSPREKDKLLFRLLVKEPALVAKLEFELLDAGETAEDRRLDLLKEIEGYLQAEADHFYSPGYLLLAMRSISGDITRHVKTTKDKYGEIQANLLLLNDGLRPNRQKIASFSAGKARTLNDYVVKRTSKIVSLLHKQHPDIHLDFQDDLRELGENIVAIPLMANLAKVAGIDLAALLRGEVPA</sequence>
<comment type="caution">
    <text evidence="1">The sequence shown here is derived from an EMBL/GenBank/DDBJ whole genome shotgun (WGS) entry which is preliminary data.</text>
</comment>
<dbReference type="AlphaFoldDB" id="A0A923TBH7"/>